<dbReference type="OrthoDB" id="2750047at2759"/>
<evidence type="ECO:0000313" key="1">
    <source>
        <dbReference type="EMBL" id="PCH37129.1"/>
    </source>
</evidence>
<evidence type="ECO:0000313" key="2">
    <source>
        <dbReference type="Proteomes" id="UP000218811"/>
    </source>
</evidence>
<dbReference type="STRING" id="742152.A0A2H3JEG2"/>
<dbReference type="AlphaFoldDB" id="A0A2H3JEG2"/>
<organism evidence="1 2">
    <name type="scientific">Wolfiporia cocos (strain MD-104)</name>
    <name type="common">Brown rot fungus</name>
    <dbReference type="NCBI Taxonomy" id="742152"/>
    <lineage>
        <taxon>Eukaryota</taxon>
        <taxon>Fungi</taxon>
        <taxon>Dikarya</taxon>
        <taxon>Basidiomycota</taxon>
        <taxon>Agaricomycotina</taxon>
        <taxon>Agaricomycetes</taxon>
        <taxon>Polyporales</taxon>
        <taxon>Phaeolaceae</taxon>
        <taxon>Wolfiporia</taxon>
    </lineage>
</organism>
<dbReference type="Gene3D" id="3.80.10.10">
    <property type="entry name" value="Ribonuclease Inhibitor"/>
    <property type="match status" value="1"/>
</dbReference>
<sequence length="520" mass="59466">MSTIRLRKASTLHTGLSCPGIYRQTTHIDRLPVEIISYIFTIGHYVDSDDRKRGRSPPTAAHRRISPCESYAHNFPWIISHVSKRWRELAFSTAELWSKILVTDYDAPPWPELDDDHSYFYTVRLMVARSQGFPLDIYIEARDPAWDMSEFDISTAGNTPGAYGEDAYEYKHPFQVWYMQVLFDILLPHLSRCRSLAILTDRWQPMYSALRFLCGDGSQHSAPRAPLLEHLVLMRCNDSVCYSPTFDQPDFNDLTFLPFNHSPGEVALPRLQKLILSGVHTDWPLLPAMIPSASRIRTLELSYHCKEVRPNTKVFRNLIKQCPVLENLIVKISMPIHPPGFFDRPNAYDSTLDGSPVPIKTLQNLSIAYDDLGDAIRLLHMFDMPRVRCLRLTQAEFIDEPATDASLLLTSFSRPSFTGDDSQLKTDKPLFPQLLSAKLESVSGTTEAFRAFFETMPKLRHINISGSADNALNALRPSAPHDPVQSCPCPLLDDLRVDFDQKMDLMHEVLAERRDYERRR</sequence>
<dbReference type="OMA" id="LMRCNEF"/>
<keyword evidence="2" id="KW-1185">Reference proteome</keyword>
<dbReference type="Proteomes" id="UP000218811">
    <property type="component" value="Unassembled WGS sequence"/>
</dbReference>
<reference evidence="1 2" key="1">
    <citation type="journal article" date="2012" name="Science">
        <title>The Paleozoic origin of enzymatic lignin decomposition reconstructed from 31 fungal genomes.</title>
        <authorList>
            <person name="Floudas D."/>
            <person name="Binder M."/>
            <person name="Riley R."/>
            <person name="Barry K."/>
            <person name="Blanchette R.A."/>
            <person name="Henrissat B."/>
            <person name="Martinez A.T."/>
            <person name="Otillar R."/>
            <person name="Spatafora J.W."/>
            <person name="Yadav J.S."/>
            <person name="Aerts A."/>
            <person name="Benoit I."/>
            <person name="Boyd A."/>
            <person name="Carlson A."/>
            <person name="Copeland A."/>
            <person name="Coutinho P.M."/>
            <person name="de Vries R.P."/>
            <person name="Ferreira P."/>
            <person name="Findley K."/>
            <person name="Foster B."/>
            <person name="Gaskell J."/>
            <person name="Glotzer D."/>
            <person name="Gorecki P."/>
            <person name="Heitman J."/>
            <person name="Hesse C."/>
            <person name="Hori C."/>
            <person name="Igarashi K."/>
            <person name="Jurgens J.A."/>
            <person name="Kallen N."/>
            <person name="Kersten P."/>
            <person name="Kohler A."/>
            <person name="Kuees U."/>
            <person name="Kumar T.K.A."/>
            <person name="Kuo A."/>
            <person name="LaButti K."/>
            <person name="Larrondo L.F."/>
            <person name="Lindquist E."/>
            <person name="Ling A."/>
            <person name="Lombard V."/>
            <person name="Lucas S."/>
            <person name="Lundell T."/>
            <person name="Martin R."/>
            <person name="McLaughlin D.J."/>
            <person name="Morgenstern I."/>
            <person name="Morin E."/>
            <person name="Murat C."/>
            <person name="Nagy L.G."/>
            <person name="Nolan M."/>
            <person name="Ohm R.A."/>
            <person name="Patyshakuliyeva A."/>
            <person name="Rokas A."/>
            <person name="Ruiz-Duenas F.J."/>
            <person name="Sabat G."/>
            <person name="Salamov A."/>
            <person name="Samejima M."/>
            <person name="Schmutz J."/>
            <person name="Slot J.C."/>
            <person name="St John F."/>
            <person name="Stenlid J."/>
            <person name="Sun H."/>
            <person name="Sun S."/>
            <person name="Syed K."/>
            <person name="Tsang A."/>
            <person name="Wiebenga A."/>
            <person name="Young D."/>
            <person name="Pisabarro A."/>
            <person name="Eastwood D.C."/>
            <person name="Martin F."/>
            <person name="Cullen D."/>
            <person name="Grigoriev I.V."/>
            <person name="Hibbett D.S."/>
        </authorList>
    </citation>
    <scope>NUCLEOTIDE SEQUENCE [LARGE SCALE GENOMIC DNA]</scope>
    <source>
        <strain evidence="1 2">MD-104</strain>
    </source>
</reference>
<dbReference type="SUPFAM" id="SSF52047">
    <property type="entry name" value="RNI-like"/>
    <property type="match status" value="1"/>
</dbReference>
<dbReference type="InterPro" id="IPR032675">
    <property type="entry name" value="LRR_dom_sf"/>
</dbReference>
<name>A0A2H3JEG2_WOLCO</name>
<dbReference type="EMBL" id="KB467909">
    <property type="protein sequence ID" value="PCH37129.1"/>
    <property type="molecule type" value="Genomic_DNA"/>
</dbReference>
<accession>A0A2H3JEG2</accession>
<protein>
    <submittedName>
        <fullName evidence="1">Uncharacterized protein</fullName>
    </submittedName>
</protein>
<proteinExistence type="predicted"/>
<gene>
    <name evidence="1" type="ORF">WOLCODRAFT_140719</name>
</gene>